<gene>
    <name evidence="1" type="ORF">UBAL3_96150019</name>
</gene>
<keyword evidence="2" id="KW-1185">Reference proteome</keyword>
<sequence length="57" mass="6347">MPHPYFDYDPSEDIEIPYAELKTDGPECPFCGEPTMLVDGDFVCIDCNGGWYGPEIG</sequence>
<proteinExistence type="predicted"/>
<dbReference type="EMBL" id="GG693890">
    <property type="protein sequence ID" value="EES51454.1"/>
    <property type="molecule type" value="Genomic_DNA"/>
</dbReference>
<evidence type="ECO:0000313" key="1">
    <source>
        <dbReference type="EMBL" id="EES51454.1"/>
    </source>
</evidence>
<organism evidence="1 2">
    <name type="scientific">Leptospirillum ferrodiazotrophum</name>
    <dbReference type="NCBI Taxonomy" id="412449"/>
    <lineage>
        <taxon>Bacteria</taxon>
        <taxon>Pseudomonadati</taxon>
        <taxon>Nitrospirota</taxon>
        <taxon>Nitrospiria</taxon>
        <taxon>Nitrospirales</taxon>
        <taxon>Nitrospiraceae</taxon>
        <taxon>Leptospirillum</taxon>
    </lineage>
</organism>
<name>C6I126_9BACT</name>
<accession>C6I126</accession>
<dbReference type="Proteomes" id="UP000009374">
    <property type="component" value="Unassembled WGS sequence"/>
</dbReference>
<reference evidence="1 2" key="1">
    <citation type="journal article" date="2009" name="Appl. Environ. Microbiol.">
        <title>Community genomic and proteomic analyses of chemoautotrophic iron-oxidizing "Leptospirillum rubarum" (Group II) and "Leptospirillum ferrodiazotrophum" (Group III) bacteria in acid mine drainage biofilms.</title>
        <authorList>
            <person name="Goltsman D.S."/>
            <person name="Denef V.J."/>
            <person name="Singer S.W."/>
            <person name="VerBerkmoes N.C."/>
            <person name="Lefsrud M."/>
            <person name="Mueller R.S."/>
            <person name="Dick G.J."/>
            <person name="Sun C.L."/>
            <person name="Wheeler K.E."/>
            <person name="Zemla A."/>
            <person name="Baker B.J."/>
            <person name="Hauser L."/>
            <person name="Land M."/>
            <person name="Shah M.B."/>
            <person name="Thelen M.P."/>
            <person name="Hettich R.L."/>
            <person name="Banfield J.F."/>
        </authorList>
    </citation>
    <scope>NUCLEOTIDE SEQUENCE [LARGE SCALE GENOMIC DNA]</scope>
</reference>
<evidence type="ECO:0000313" key="2">
    <source>
        <dbReference type="Proteomes" id="UP000009374"/>
    </source>
</evidence>
<evidence type="ECO:0008006" key="3">
    <source>
        <dbReference type="Google" id="ProtNLM"/>
    </source>
</evidence>
<protein>
    <recommendedName>
        <fullName evidence="3">Transcription factor zinc-finger domain-containing protein</fullName>
    </recommendedName>
</protein>
<dbReference type="AlphaFoldDB" id="C6I126"/>